<organism evidence="1 2">
    <name type="scientific">Trichonephila clavipes</name>
    <name type="common">Golden silk orbweaver</name>
    <name type="synonym">Nephila clavipes</name>
    <dbReference type="NCBI Taxonomy" id="2585209"/>
    <lineage>
        <taxon>Eukaryota</taxon>
        <taxon>Metazoa</taxon>
        <taxon>Ecdysozoa</taxon>
        <taxon>Arthropoda</taxon>
        <taxon>Chelicerata</taxon>
        <taxon>Arachnida</taxon>
        <taxon>Araneae</taxon>
        <taxon>Araneomorphae</taxon>
        <taxon>Entelegynae</taxon>
        <taxon>Araneoidea</taxon>
        <taxon>Nephilidae</taxon>
        <taxon>Trichonephila</taxon>
    </lineage>
</organism>
<sequence>MSRIADVTCVPAWLSSCMRMRVLMWSWCVKHCYSNYTVRFSNILITDWTSRSVNTTCQDSDFQTIMSSELLLKIGSTTNTGASPTRISITSWTAGALIQPTM</sequence>
<evidence type="ECO:0000313" key="1">
    <source>
        <dbReference type="EMBL" id="GFX89603.1"/>
    </source>
</evidence>
<name>A0A8X6R730_TRICX</name>
<dbReference type="Proteomes" id="UP000887159">
    <property type="component" value="Unassembled WGS sequence"/>
</dbReference>
<accession>A0A8X6R730</accession>
<evidence type="ECO:0000313" key="2">
    <source>
        <dbReference type="Proteomes" id="UP000887159"/>
    </source>
</evidence>
<dbReference type="AlphaFoldDB" id="A0A8X6R730"/>
<gene>
    <name evidence="1" type="ORF">TNCV_72961</name>
</gene>
<reference evidence="1" key="1">
    <citation type="submission" date="2020-08" db="EMBL/GenBank/DDBJ databases">
        <title>Multicomponent nature underlies the extraordinary mechanical properties of spider dragline silk.</title>
        <authorList>
            <person name="Kono N."/>
            <person name="Nakamura H."/>
            <person name="Mori M."/>
            <person name="Yoshida Y."/>
            <person name="Ohtoshi R."/>
            <person name="Malay A.D."/>
            <person name="Moran D.A.P."/>
            <person name="Tomita M."/>
            <person name="Numata K."/>
            <person name="Arakawa K."/>
        </authorList>
    </citation>
    <scope>NUCLEOTIDE SEQUENCE</scope>
</reference>
<keyword evidence="2" id="KW-1185">Reference proteome</keyword>
<comment type="caution">
    <text evidence="1">The sequence shown here is derived from an EMBL/GenBank/DDBJ whole genome shotgun (WGS) entry which is preliminary data.</text>
</comment>
<dbReference type="PROSITE" id="PS51257">
    <property type="entry name" value="PROKAR_LIPOPROTEIN"/>
    <property type="match status" value="1"/>
</dbReference>
<dbReference type="EMBL" id="BMAU01021073">
    <property type="protein sequence ID" value="GFX89603.1"/>
    <property type="molecule type" value="Genomic_DNA"/>
</dbReference>
<protein>
    <submittedName>
        <fullName evidence="1">Uncharacterized protein</fullName>
    </submittedName>
</protein>
<proteinExistence type="predicted"/>